<feature type="region of interest" description="Disordered" evidence="1">
    <location>
        <begin position="174"/>
        <end position="349"/>
    </location>
</feature>
<proteinExistence type="predicted"/>
<dbReference type="GeneID" id="300576104"/>
<protein>
    <submittedName>
        <fullName evidence="2">Uncharacterized protein</fullName>
    </submittedName>
</protein>
<evidence type="ECO:0000313" key="3">
    <source>
        <dbReference type="Proteomes" id="UP001642720"/>
    </source>
</evidence>
<reference evidence="2 3" key="1">
    <citation type="submission" date="2018-01" db="EMBL/GenBank/DDBJ databases">
        <title>Genome characterization of the sugarcane-associated fungus Trichoderma ghanense CCMA-1212 and their application in lignocelulose bioconversion.</title>
        <authorList>
            <person name="Steindorff A.S."/>
            <person name="Mendes T.D."/>
            <person name="Vilela E.S.D."/>
            <person name="Rodrigues D.S."/>
            <person name="Formighieri E.F."/>
            <person name="Melo I.S."/>
            <person name="Favaro L.C.L."/>
        </authorList>
    </citation>
    <scope>NUCLEOTIDE SEQUENCE [LARGE SCALE GENOMIC DNA]</scope>
    <source>
        <strain evidence="2 3">CCMA-1212</strain>
    </source>
</reference>
<evidence type="ECO:0000256" key="1">
    <source>
        <dbReference type="SAM" id="MobiDB-lite"/>
    </source>
</evidence>
<gene>
    <name evidence="2" type="ORF">CCMA1212_004347</name>
</gene>
<feature type="compositionally biased region" description="Low complexity" evidence="1">
    <location>
        <begin position="495"/>
        <end position="506"/>
    </location>
</feature>
<feature type="compositionally biased region" description="Low complexity" evidence="1">
    <location>
        <begin position="402"/>
        <end position="411"/>
    </location>
</feature>
<feature type="region of interest" description="Disordered" evidence="1">
    <location>
        <begin position="393"/>
        <end position="564"/>
    </location>
</feature>
<organism evidence="2 3">
    <name type="scientific">Trichoderma ghanense</name>
    <dbReference type="NCBI Taxonomy" id="65468"/>
    <lineage>
        <taxon>Eukaryota</taxon>
        <taxon>Fungi</taxon>
        <taxon>Dikarya</taxon>
        <taxon>Ascomycota</taxon>
        <taxon>Pezizomycotina</taxon>
        <taxon>Sordariomycetes</taxon>
        <taxon>Hypocreomycetidae</taxon>
        <taxon>Hypocreales</taxon>
        <taxon>Hypocreaceae</taxon>
        <taxon>Trichoderma</taxon>
    </lineage>
</organism>
<dbReference type="RefSeq" id="XP_073559454.1">
    <property type="nucleotide sequence ID" value="XM_073701654.1"/>
</dbReference>
<evidence type="ECO:0000313" key="2">
    <source>
        <dbReference type="EMBL" id="TFB03253.1"/>
    </source>
</evidence>
<accession>A0ABY2H8H7</accession>
<keyword evidence="3" id="KW-1185">Reference proteome</keyword>
<dbReference type="EMBL" id="PPTA01000005">
    <property type="protein sequence ID" value="TFB03253.1"/>
    <property type="molecule type" value="Genomic_DNA"/>
</dbReference>
<name>A0ABY2H8H7_9HYPO</name>
<feature type="compositionally biased region" description="Basic residues" evidence="1">
    <location>
        <begin position="507"/>
        <end position="518"/>
    </location>
</feature>
<feature type="compositionally biased region" description="Basic and acidic residues" evidence="1">
    <location>
        <begin position="519"/>
        <end position="528"/>
    </location>
</feature>
<sequence>MNYTLPQINIYTQEEWSWPFRKFGLEREDLFTTLHDRFNLHQLPLQDPMAFHRDVCESARYSATLEEFYSQMEERKAQRIEEMKEAWRNICLLIATDYLVLACPLCYDPETDTVRTRPGTLNDSVTEKWHLFNYFSRTLSFDTLIRFFDGFVRDDREENDRLWAPYRERMRKRREKQAAKRAAAAATEATEAAFQSSPEAAHGQPESSHDVSSPDTPSDKPRRSTTRRRHTAATNPSTTARPTARKRRSDEDTQGPQRKRRRASSHSVGDDDDAVWMAAEHDTSGGEEPASTTRQAENRKRTDDDPYEQGNKRSRRYSPEMEEEDELLHHYDSLDEQESNWPRRPSSGMKKVHGRAHIFIDPQKAFYLPSEDGSEEDDEHAHISVMDPQKAFYLPSEDSSEEVVSVQDSMSTSEAMSTRHPEAEWPAPTQDSMSTPDPMVTQWPTIPQDPMPRRASSVDSYHTCPEAAEEEGAADFGHLAGTQNSSQEEDTEGPAANDTTNEAANARKQKKKSRALRRQRVENRRSSEESETSPPQKKPRQKKHQERQASAPVEQLLQSRRSSRRNAGQTLFFLGDDAMACVASGKRRV</sequence>
<feature type="compositionally biased region" description="Low complexity" evidence="1">
    <location>
        <begin position="180"/>
        <end position="193"/>
    </location>
</feature>
<comment type="caution">
    <text evidence="2">The sequence shown here is derived from an EMBL/GenBank/DDBJ whole genome shotgun (WGS) entry which is preliminary data.</text>
</comment>
<dbReference type="Proteomes" id="UP001642720">
    <property type="component" value="Unassembled WGS sequence"/>
</dbReference>